<dbReference type="AlphaFoldDB" id="A0A2G6E1X7"/>
<feature type="transmembrane region" description="Helical" evidence="1">
    <location>
        <begin position="28"/>
        <end position="46"/>
    </location>
</feature>
<keyword evidence="1" id="KW-0812">Transmembrane</keyword>
<dbReference type="EMBL" id="PDPS01000038">
    <property type="protein sequence ID" value="PID56086.1"/>
    <property type="molecule type" value="Genomic_DNA"/>
</dbReference>
<comment type="caution">
    <text evidence="2">The sequence shown here is derived from an EMBL/GenBank/DDBJ whole genome shotgun (WGS) entry which is preliminary data.</text>
</comment>
<feature type="transmembrane region" description="Helical" evidence="1">
    <location>
        <begin position="262"/>
        <end position="288"/>
    </location>
</feature>
<sequence length="291" mass="32099">MVVFATAVCLLFFAMTRMLSLSPVTTAISFLALFFPVFIGGMVWAFRMRAKSREARRAVSAHAFAGLAQTQEPYMGGGQRFAGSYEGRNFDAYLTQIRDSNQVVTGGVYDGENLDIFVDTTVMVRLGAGLADRTVDAVNKRLQPGTFLLDELKERGVGVRGTDKEWSERAVKNHAIADEFVYLVTENPLGGIRSLTILPGQIKLTMRRIKLSSVTHEQIQDVMASLMRLAQAIETLPPPTVVEKMTAVEKLLRGDRKKLKKLAYLILAVVLGVPSLLLIAFCCLLFYLDAG</sequence>
<proteinExistence type="predicted"/>
<evidence type="ECO:0000313" key="2">
    <source>
        <dbReference type="EMBL" id="PID56086.1"/>
    </source>
</evidence>
<protein>
    <submittedName>
        <fullName evidence="2">Uncharacterized protein</fullName>
    </submittedName>
</protein>
<keyword evidence="1" id="KW-0472">Membrane</keyword>
<accession>A0A2G6E1X7</accession>
<reference evidence="2 3" key="1">
    <citation type="submission" date="2017-10" db="EMBL/GenBank/DDBJ databases">
        <title>Novel microbial diversity and functional potential in the marine mammal oral microbiome.</title>
        <authorList>
            <person name="Dudek N.K."/>
            <person name="Sun C.L."/>
            <person name="Burstein D."/>
            <person name="Kantor R.S."/>
            <person name="Aliaga Goltsman D.S."/>
            <person name="Bik E.M."/>
            <person name="Thomas B.C."/>
            <person name="Banfield J.F."/>
            <person name="Relman D.A."/>
        </authorList>
    </citation>
    <scope>NUCLEOTIDE SEQUENCE [LARGE SCALE GENOMIC DNA]</scope>
    <source>
        <strain evidence="2">DOLZORAL124_49_17</strain>
    </source>
</reference>
<evidence type="ECO:0000313" key="3">
    <source>
        <dbReference type="Proteomes" id="UP000229740"/>
    </source>
</evidence>
<dbReference type="Proteomes" id="UP000229740">
    <property type="component" value="Unassembled WGS sequence"/>
</dbReference>
<evidence type="ECO:0000256" key="1">
    <source>
        <dbReference type="SAM" id="Phobius"/>
    </source>
</evidence>
<name>A0A2G6E1X7_9BACT</name>
<organism evidence="2 3">
    <name type="scientific">candidate division KSB3 bacterium</name>
    <dbReference type="NCBI Taxonomy" id="2044937"/>
    <lineage>
        <taxon>Bacteria</taxon>
        <taxon>candidate division KSB3</taxon>
    </lineage>
</organism>
<keyword evidence="1" id="KW-1133">Transmembrane helix</keyword>
<gene>
    <name evidence="2" type="ORF">CSB45_12675</name>
</gene>